<evidence type="ECO:0000256" key="5">
    <source>
        <dbReference type="ARBA" id="ARBA00022363"/>
    </source>
</evidence>
<comment type="cofactor">
    <cofactor evidence="2 15">
        <name>pyridoxal 5'-phosphate</name>
        <dbReference type="ChEBI" id="CHEBI:597326"/>
    </cofactor>
</comment>
<dbReference type="InterPro" id="IPR022462">
    <property type="entry name" value="EpmB"/>
</dbReference>
<evidence type="ECO:0000256" key="2">
    <source>
        <dbReference type="ARBA" id="ARBA00001933"/>
    </source>
</evidence>
<dbReference type="PANTHER" id="PTHR30538:SF1">
    <property type="entry name" value="L-LYSINE 2,3-AMINOMUTASE"/>
    <property type="match status" value="1"/>
</dbReference>
<feature type="binding site" evidence="14">
    <location>
        <position position="111"/>
    </location>
    <ligand>
        <name>[4Fe-4S] cluster</name>
        <dbReference type="ChEBI" id="CHEBI:49883"/>
        <note>4Fe-4S-S-AdoMet</note>
    </ligand>
</feature>
<keyword evidence="12" id="KW-0413">Isomerase</keyword>
<keyword evidence="6 14" id="KW-0004">4Fe-4S</keyword>
<dbReference type="PANTHER" id="PTHR30538">
    <property type="entry name" value="LYSINE 2,3-AMINOMUTASE-RELATED"/>
    <property type="match status" value="1"/>
</dbReference>
<dbReference type="CDD" id="cd01335">
    <property type="entry name" value="Radical_SAM"/>
    <property type="match status" value="1"/>
</dbReference>
<keyword evidence="10" id="KW-0408">Iron</keyword>
<comment type="cofactor">
    <cofactor evidence="3">
        <name>[4Fe-4S] cluster</name>
        <dbReference type="ChEBI" id="CHEBI:49883"/>
    </cofactor>
</comment>
<dbReference type="Gene3D" id="3.20.20.70">
    <property type="entry name" value="Aldolase class I"/>
    <property type="match status" value="1"/>
</dbReference>
<keyword evidence="7" id="KW-0949">S-adenosyl-L-methionine</keyword>
<evidence type="ECO:0000256" key="6">
    <source>
        <dbReference type="ARBA" id="ARBA00022485"/>
    </source>
</evidence>
<dbReference type="InterPro" id="IPR013785">
    <property type="entry name" value="Aldolase_TIM"/>
</dbReference>
<comment type="catalytic activity">
    <reaction evidence="1">
        <text>L-lysine = D-beta-lysine</text>
        <dbReference type="Rhea" id="RHEA:44148"/>
        <dbReference type="ChEBI" id="CHEBI:32551"/>
        <dbReference type="ChEBI" id="CHEBI:84138"/>
    </reaction>
</comment>
<proteinExistence type="inferred from homology"/>
<evidence type="ECO:0000259" key="16">
    <source>
        <dbReference type="PROSITE" id="PS51918"/>
    </source>
</evidence>
<keyword evidence="9 15" id="KW-0663">Pyridoxal phosphate</keyword>
<evidence type="ECO:0000256" key="9">
    <source>
        <dbReference type="ARBA" id="ARBA00022898"/>
    </source>
</evidence>
<evidence type="ECO:0000313" key="17">
    <source>
        <dbReference type="EMBL" id="NYT47487.1"/>
    </source>
</evidence>
<evidence type="ECO:0000256" key="4">
    <source>
        <dbReference type="ARBA" id="ARBA00008703"/>
    </source>
</evidence>
<dbReference type="InterPro" id="IPR058240">
    <property type="entry name" value="rSAM_sf"/>
</dbReference>
<feature type="domain" description="Radical SAM core" evidence="16">
    <location>
        <begin position="97"/>
        <end position="312"/>
    </location>
</feature>
<evidence type="ECO:0000256" key="14">
    <source>
        <dbReference type="PIRSR" id="PIRSR004911-1"/>
    </source>
</evidence>
<dbReference type="Pfam" id="PF04055">
    <property type="entry name" value="Radical_SAM"/>
    <property type="match status" value="1"/>
</dbReference>
<dbReference type="SFLD" id="SFLDS00029">
    <property type="entry name" value="Radical_SAM"/>
    <property type="match status" value="1"/>
</dbReference>
<evidence type="ECO:0000256" key="12">
    <source>
        <dbReference type="ARBA" id="ARBA00023235"/>
    </source>
</evidence>
<feature type="modified residue" description="N6-(pyridoxal phosphate)lysine" evidence="15">
    <location>
        <position position="323"/>
    </location>
</feature>
<comment type="similarity">
    <text evidence="4">Belongs to the radical SAM superfamily. KamA family.</text>
</comment>
<dbReference type="GO" id="GO:0046872">
    <property type="term" value="F:metal ion binding"/>
    <property type="evidence" value="ECO:0007669"/>
    <property type="project" value="UniProtKB-KW"/>
</dbReference>
<gene>
    <name evidence="17" type="primary">epmB</name>
    <name evidence="17" type="ORF">H0A75_07855</name>
</gene>
<dbReference type="NCBIfam" id="TIGR03821">
    <property type="entry name" value="EFP_modif_epmB"/>
    <property type="match status" value="1"/>
</dbReference>
<dbReference type="InterPro" id="IPR003739">
    <property type="entry name" value="Lys_aminomutase/Glu_NH3_mut"/>
</dbReference>
<feature type="binding site" evidence="14">
    <location>
        <position position="118"/>
    </location>
    <ligand>
        <name>[4Fe-4S] cluster</name>
        <dbReference type="ChEBI" id="CHEBI:49883"/>
        <note>4Fe-4S-S-AdoMet</note>
    </ligand>
</feature>
<dbReference type="SUPFAM" id="SSF102114">
    <property type="entry name" value="Radical SAM enzymes"/>
    <property type="match status" value="1"/>
</dbReference>
<evidence type="ECO:0000256" key="8">
    <source>
        <dbReference type="ARBA" id="ARBA00022723"/>
    </source>
</evidence>
<dbReference type="SFLD" id="SFLDF00314">
    <property type="entry name" value="L-lysine_2_3-aminomutase_(yjeK"/>
    <property type="match status" value="1"/>
</dbReference>
<evidence type="ECO:0000256" key="13">
    <source>
        <dbReference type="ARBA" id="ARBA00030756"/>
    </source>
</evidence>
<dbReference type="GO" id="GO:0016853">
    <property type="term" value="F:isomerase activity"/>
    <property type="evidence" value="ECO:0007669"/>
    <property type="project" value="UniProtKB-KW"/>
</dbReference>
<evidence type="ECO:0000256" key="3">
    <source>
        <dbReference type="ARBA" id="ARBA00001966"/>
    </source>
</evidence>
<comment type="caution">
    <text evidence="17">The sequence shown here is derived from an EMBL/GenBank/DDBJ whole genome shotgun (WGS) entry which is preliminary data.</text>
</comment>
<dbReference type="PIRSF" id="PIRSF004911">
    <property type="entry name" value="DUF160"/>
    <property type="match status" value="1"/>
</dbReference>
<dbReference type="GO" id="GO:0051539">
    <property type="term" value="F:4 iron, 4 sulfur cluster binding"/>
    <property type="evidence" value="ECO:0007669"/>
    <property type="project" value="UniProtKB-KW"/>
</dbReference>
<organism evidence="17 18">
    <name type="scientific">Candidatus Methanofishera endochildressiae</name>
    <dbReference type="NCBI Taxonomy" id="2738884"/>
    <lineage>
        <taxon>Bacteria</taxon>
        <taxon>Pseudomonadati</taxon>
        <taxon>Pseudomonadota</taxon>
        <taxon>Gammaproteobacteria</taxon>
        <taxon>Candidatus Methanofishera</taxon>
    </lineage>
</organism>
<dbReference type="EMBL" id="JACCHS010000161">
    <property type="protein sequence ID" value="NYT47487.1"/>
    <property type="molecule type" value="Genomic_DNA"/>
</dbReference>
<keyword evidence="8 14" id="KW-0479">Metal-binding</keyword>
<accession>A0A7Z0MQ25</accession>
<dbReference type="SFLD" id="SFLDG01070">
    <property type="entry name" value="PLP-dependent"/>
    <property type="match status" value="1"/>
</dbReference>
<dbReference type="Proteomes" id="UP000537890">
    <property type="component" value="Unassembled WGS sequence"/>
</dbReference>
<evidence type="ECO:0000256" key="7">
    <source>
        <dbReference type="ARBA" id="ARBA00022691"/>
    </source>
</evidence>
<reference evidence="17 18" key="1">
    <citation type="submission" date="2020-05" db="EMBL/GenBank/DDBJ databases">
        <title>Horizontal transmission and recombination maintain forever young bacterial symbiont genomes.</title>
        <authorList>
            <person name="Russell S.L."/>
            <person name="Pepper-Tunick E."/>
            <person name="Svedberg J."/>
            <person name="Byrne A."/>
            <person name="Ruelas Castillo J."/>
            <person name="Vollmers C."/>
            <person name="Beinart R.A."/>
            <person name="Corbett-Detig R."/>
        </authorList>
    </citation>
    <scope>NUCLEOTIDE SEQUENCE [LARGE SCALE GENOMIC DNA]</scope>
    <source>
        <strain evidence="17">4727-3</strain>
    </source>
</reference>
<evidence type="ECO:0000256" key="10">
    <source>
        <dbReference type="ARBA" id="ARBA00023004"/>
    </source>
</evidence>
<evidence type="ECO:0000313" key="18">
    <source>
        <dbReference type="Proteomes" id="UP000537890"/>
    </source>
</evidence>
<evidence type="ECO:0000256" key="15">
    <source>
        <dbReference type="PIRSR" id="PIRSR603739-50"/>
    </source>
</evidence>
<sequence length="331" mass="36737">MTIHFPTWQKELAAAFSKPEDLLQYLNLDCQTFSALAKDDFAMRVPLSYAACMQKGTLDDPLLMQVLPINNELINPADFQADPVGDLSALTEGCIIHKYQGRVLFITTGGCAINCRFCFRRNFPYADVQLNTQNESVALAYIQANPDIHEVILSGGDPLLLSDQKLSDLIQNLSSITHLKRIRLHTRLPIVLPARITTELITILQNAPLPIIMVTHCNHANELSEQVISACLALKQQNISVLNQSVLLKGINDNAHTLQALSERLFTAGVLPYYLHLLDKAKGTAHFELTEREAVKIHQTLQHNLPGYLVPKLVKEQSGQAAKTLIFEGVG</sequence>
<name>A0A7Z0MQ25_9GAMM</name>
<dbReference type="InterPro" id="IPR007197">
    <property type="entry name" value="rSAM"/>
</dbReference>
<dbReference type="PROSITE" id="PS51918">
    <property type="entry name" value="RADICAL_SAM"/>
    <property type="match status" value="1"/>
</dbReference>
<protein>
    <recommendedName>
        <fullName evidence="5">L-lysine 2,3-aminomutase</fullName>
    </recommendedName>
    <alternativeName>
        <fullName evidence="13">EF-P post-translational modification enzyme B</fullName>
    </alternativeName>
</protein>
<dbReference type="AlphaFoldDB" id="A0A7Z0MQ25"/>
<feature type="binding site" evidence="14">
    <location>
        <position position="115"/>
    </location>
    <ligand>
        <name>[4Fe-4S] cluster</name>
        <dbReference type="ChEBI" id="CHEBI:49883"/>
        <note>4Fe-4S-S-AdoMet</note>
    </ligand>
</feature>
<keyword evidence="11 14" id="KW-0411">Iron-sulfur</keyword>
<dbReference type="NCBIfam" id="TIGR00238">
    <property type="entry name" value="KamA family radical SAM protein"/>
    <property type="match status" value="1"/>
</dbReference>
<evidence type="ECO:0000256" key="11">
    <source>
        <dbReference type="ARBA" id="ARBA00023014"/>
    </source>
</evidence>
<evidence type="ECO:0000256" key="1">
    <source>
        <dbReference type="ARBA" id="ARBA00001352"/>
    </source>
</evidence>